<dbReference type="RefSeq" id="WP_068740128.1">
    <property type="nucleotide sequence ID" value="NZ_FNSA01000001.1"/>
</dbReference>
<dbReference type="GO" id="GO:0043200">
    <property type="term" value="P:response to amino acid"/>
    <property type="evidence" value="ECO:0007669"/>
    <property type="project" value="TreeGrafter"/>
</dbReference>
<dbReference type="SMART" id="SM00344">
    <property type="entry name" value="HTH_ASNC"/>
    <property type="match status" value="2"/>
</dbReference>
<dbReference type="Gene3D" id="3.30.70.920">
    <property type="match status" value="2"/>
</dbReference>
<dbReference type="PANTHER" id="PTHR30154:SF34">
    <property type="entry name" value="TRANSCRIPTIONAL REGULATOR AZLB"/>
    <property type="match status" value="1"/>
</dbReference>
<name>A0A1H4I8W2_TSUTY</name>
<dbReference type="GO" id="GO:0043565">
    <property type="term" value="F:sequence-specific DNA binding"/>
    <property type="evidence" value="ECO:0007669"/>
    <property type="project" value="InterPro"/>
</dbReference>
<reference evidence="6" key="1">
    <citation type="submission" date="2016-10" db="EMBL/GenBank/DDBJ databases">
        <authorList>
            <person name="Varghese N."/>
            <person name="Submissions S."/>
        </authorList>
    </citation>
    <scope>NUCLEOTIDE SEQUENCE [LARGE SCALE GENOMIC DNA]</scope>
    <source>
        <strain evidence="6">DSM 44234</strain>
    </source>
</reference>
<evidence type="ECO:0000313" key="5">
    <source>
        <dbReference type="EMBL" id="SEB30497.1"/>
    </source>
</evidence>
<organism evidence="5 6">
    <name type="scientific">Tsukamurella tyrosinosolvens</name>
    <dbReference type="NCBI Taxonomy" id="57704"/>
    <lineage>
        <taxon>Bacteria</taxon>
        <taxon>Bacillati</taxon>
        <taxon>Actinomycetota</taxon>
        <taxon>Actinomycetes</taxon>
        <taxon>Mycobacteriales</taxon>
        <taxon>Tsukamurellaceae</taxon>
        <taxon>Tsukamurella</taxon>
    </lineage>
</organism>
<dbReference type="Proteomes" id="UP000182241">
    <property type="component" value="Unassembled WGS sequence"/>
</dbReference>
<keyword evidence="3" id="KW-0804">Transcription</keyword>
<dbReference type="Pfam" id="PF01037">
    <property type="entry name" value="AsnC_trans_reg"/>
    <property type="match status" value="1"/>
</dbReference>
<evidence type="ECO:0000256" key="2">
    <source>
        <dbReference type="ARBA" id="ARBA00023125"/>
    </source>
</evidence>
<dbReference type="InterPro" id="IPR019888">
    <property type="entry name" value="Tscrpt_reg_AsnC-like"/>
</dbReference>
<dbReference type="InterPro" id="IPR011008">
    <property type="entry name" value="Dimeric_a/b-barrel"/>
</dbReference>
<feature type="domain" description="HTH asnC-type" evidence="4">
    <location>
        <begin position="150"/>
        <end position="192"/>
    </location>
</feature>
<keyword evidence="2 5" id="KW-0238">DNA-binding</keyword>
<gene>
    <name evidence="5" type="ORF">SAMN04489793_0126</name>
</gene>
<dbReference type="STRING" id="57704.SAMN04489793_0126"/>
<dbReference type="SUPFAM" id="SSF54909">
    <property type="entry name" value="Dimeric alpha+beta barrel"/>
    <property type="match status" value="2"/>
</dbReference>
<sequence>MDEIDRTLVALLGDDGRLSHRELAKAAGVTRATVAVRLRRLLDSGAFTVQGVVHPAVLGRGSVCYARIEVDGAAAPVADAVADLPEVVYVSITTGRFAVAAEIRTGSGDAADAVLARLRGLPGVVRAETLAYREVIRDAVGPVGEATAQLDATDIALLQALERDGRASYVELAAEAGLSAAAARRRVLRLVEGSVVRIGPIVSRGSEHAMGVGIHVRGAAREAAREVDAVDGVGFLARTVGSFDLLATVRAPSAVGLAETVDAVRSLSAVAGVETWSHLRFVKESYASLGAAGWGQPAPDSIRSRSRTQ</sequence>
<evidence type="ECO:0000313" key="6">
    <source>
        <dbReference type="Proteomes" id="UP000182241"/>
    </source>
</evidence>
<dbReference type="InterPro" id="IPR036388">
    <property type="entry name" value="WH-like_DNA-bd_sf"/>
</dbReference>
<dbReference type="SUPFAM" id="SSF46785">
    <property type="entry name" value="Winged helix' DNA-binding domain"/>
    <property type="match status" value="2"/>
</dbReference>
<dbReference type="Gene3D" id="1.10.10.10">
    <property type="entry name" value="Winged helix-like DNA-binding domain superfamily/Winged helix DNA-binding domain"/>
    <property type="match status" value="2"/>
</dbReference>
<dbReference type="EMBL" id="FNSA01000001">
    <property type="protein sequence ID" value="SEB30497.1"/>
    <property type="molecule type" value="Genomic_DNA"/>
</dbReference>
<keyword evidence="6" id="KW-1185">Reference proteome</keyword>
<accession>A0A1H4I8W2</accession>
<evidence type="ECO:0000256" key="3">
    <source>
        <dbReference type="ARBA" id="ARBA00023163"/>
    </source>
</evidence>
<evidence type="ECO:0000259" key="4">
    <source>
        <dbReference type="PROSITE" id="PS50956"/>
    </source>
</evidence>
<dbReference type="OrthoDB" id="3526090at2"/>
<protein>
    <submittedName>
        <fullName evidence="5">DNA-binding transcriptional regulator, Lrp family</fullName>
    </submittedName>
</protein>
<keyword evidence="1" id="KW-0805">Transcription regulation</keyword>
<dbReference type="InterPro" id="IPR000485">
    <property type="entry name" value="AsnC-type_HTH_dom"/>
</dbReference>
<feature type="domain" description="HTH asnC-type" evidence="4">
    <location>
        <begin position="1"/>
        <end position="61"/>
    </location>
</feature>
<dbReference type="PRINTS" id="PR00033">
    <property type="entry name" value="HTHASNC"/>
</dbReference>
<dbReference type="PANTHER" id="PTHR30154">
    <property type="entry name" value="LEUCINE-RESPONSIVE REGULATORY PROTEIN"/>
    <property type="match status" value="1"/>
</dbReference>
<dbReference type="PROSITE" id="PS50956">
    <property type="entry name" value="HTH_ASNC_2"/>
    <property type="match status" value="2"/>
</dbReference>
<dbReference type="AlphaFoldDB" id="A0A1H4I8W2"/>
<dbReference type="Pfam" id="PF13404">
    <property type="entry name" value="HTH_AsnC-type"/>
    <property type="match status" value="2"/>
</dbReference>
<dbReference type="GO" id="GO:0005829">
    <property type="term" value="C:cytosol"/>
    <property type="evidence" value="ECO:0007669"/>
    <property type="project" value="TreeGrafter"/>
</dbReference>
<dbReference type="InterPro" id="IPR019887">
    <property type="entry name" value="Tscrpt_reg_AsnC/Lrp_C"/>
</dbReference>
<evidence type="ECO:0000256" key="1">
    <source>
        <dbReference type="ARBA" id="ARBA00023015"/>
    </source>
</evidence>
<dbReference type="InterPro" id="IPR036390">
    <property type="entry name" value="WH_DNA-bd_sf"/>
</dbReference>
<proteinExistence type="predicted"/>